<evidence type="ECO:0000313" key="1">
    <source>
        <dbReference type="EMBL" id="CAE8604293.1"/>
    </source>
</evidence>
<reference evidence="1" key="1">
    <citation type="submission" date="2021-02" db="EMBL/GenBank/DDBJ databases">
        <authorList>
            <person name="Dougan E. K."/>
            <person name="Rhodes N."/>
            <person name="Thang M."/>
            <person name="Chan C."/>
        </authorList>
    </citation>
    <scope>NUCLEOTIDE SEQUENCE</scope>
</reference>
<sequence length="705" mass="77275">EPDIQLVSDSIGNLLFNAPCEEEVSGHGKLHSEARREVLSLLRAQLAAFGRMEVSQQVEQLKLSAGLSPEESCDEKLPGLAELALSVQTGLLPTFGFEANRRGLSRMICSCAQYLLDPEVEWLLDASNQRLGLGLGACQRLRERLLGKSLEDKAEVLGAQRSAEAELVRKSSGPGLTKARALALLSELIVGYSSQGFQKKLQLLVDRAIAGGSQDIENVPGRAELALKVQQEVLPRYGFEGDAGGVTCMTAALEPLLQEPCVKARVEAAHRKLRIPTAQRAPRVQGQTVSGPRSKCQIVTLQRELLKAYRSPAFRADAAKLRRTDSTFKEDFKELVRSVQVEILPRFGFRATDGGVRDMTAMLGSSMDDPEITVLSAAIDEALLATSERSSLRLSKDRVMQLLREQLVAFSRPEFQEKVKALRSEVAAPSQLTSGFFRLPGRRELALSVQRELLPRFGLEGSQRGACAMVAECVRFCSDPEVARLIHSVNRKLGMEPSACQRYLEGIRAVMATGSGGALSQPAKGFAGLRPRACTEPIISSSSRPWVPKRPRASSCEPVGYDKKEVSSFGVCAIKDPFTLGFCNGAPTFRPAVGGRRPATPMAKRWALRRKGAPFSKAEALHLFSELLVAYSQPDFQRRMHELQRTHAPCSEQFGIEVAKLLRTVHRDILPRCGLDASSDGAQDRVRYFPTPGNKNQVMFQNTAQ</sequence>
<organism evidence="1 2">
    <name type="scientific">Polarella glacialis</name>
    <name type="common">Dinoflagellate</name>
    <dbReference type="NCBI Taxonomy" id="89957"/>
    <lineage>
        <taxon>Eukaryota</taxon>
        <taxon>Sar</taxon>
        <taxon>Alveolata</taxon>
        <taxon>Dinophyceae</taxon>
        <taxon>Suessiales</taxon>
        <taxon>Suessiaceae</taxon>
        <taxon>Polarella</taxon>
    </lineage>
</organism>
<proteinExistence type="predicted"/>
<dbReference type="EMBL" id="CAJNNV010016255">
    <property type="protein sequence ID" value="CAE8604293.1"/>
    <property type="molecule type" value="Genomic_DNA"/>
</dbReference>
<evidence type="ECO:0000313" key="2">
    <source>
        <dbReference type="Proteomes" id="UP000654075"/>
    </source>
</evidence>
<evidence type="ECO:0008006" key="3">
    <source>
        <dbReference type="Google" id="ProtNLM"/>
    </source>
</evidence>
<gene>
    <name evidence="1" type="ORF">PGLA1383_LOCUS22461</name>
</gene>
<protein>
    <recommendedName>
        <fullName evidence="3">Protein C10</fullName>
    </recommendedName>
</protein>
<keyword evidence="2" id="KW-1185">Reference proteome</keyword>
<accession>A0A813EZD0</accession>
<dbReference type="AlphaFoldDB" id="A0A813EZD0"/>
<dbReference type="Proteomes" id="UP000654075">
    <property type="component" value="Unassembled WGS sequence"/>
</dbReference>
<feature type="non-terminal residue" evidence="1">
    <location>
        <position position="705"/>
    </location>
</feature>
<name>A0A813EZD0_POLGL</name>
<comment type="caution">
    <text evidence="1">The sequence shown here is derived from an EMBL/GenBank/DDBJ whole genome shotgun (WGS) entry which is preliminary data.</text>
</comment>